<dbReference type="OrthoDB" id="3973420at2759"/>
<feature type="region of interest" description="Disordered" evidence="2">
    <location>
        <begin position="1"/>
        <end position="23"/>
    </location>
</feature>
<keyword evidence="1" id="KW-0175">Coiled coil</keyword>
<comment type="caution">
    <text evidence="4">The sequence shown here is derived from an EMBL/GenBank/DDBJ whole genome shotgun (WGS) entry which is preliminary data.</text>
</comment>
<keyword evidence="5" id="KW-1185">Reference proteome</keyword>
<sequence>MAYINEENNKEIAPVTDSSRSSSNKSISIQNHICYLHNNPEIVCVSCLKKLVLEKKLNTNIINGSISDFKHRLNVILDKSVHFEETFVDPIEDSNCVEEIQVLRSQAIQISKKNKLKKISELKNNIKETRENNKQIQSQIDLLIKETSSHSSSISELNKNQEYNSNEQFKGKTLFFYKKSLSQYKQTTIKELTSLLDLQKNKTNNYYYICNKRLPLPKYLSKALRINDNSKTYNKQLFLLIEHLSKFLELSFMIFFSKTEFDLSKMTLNMVFAEDNDGIDSSENRIFLIIVKKITFIIFILIKIDFWKKTMNKNKSKETTIDVNEQDYLGKLINRSLLDFKIEEEHSMLSNFLHVDNGIKIDNSNNDADIINTVKKELLKLLI</sequence>
<dbReference type="AlphaFoldDB" id="A0A1B7TAF1"/>
<dbReference type="EMBL" id="LXPE01000052">
    <property type="protein sequence ID" value="OBA25711.1"/>
    <property type="molecule type" value="Genomic_DNA"/>
</dbReference>
<name>A0A1B7TAF1_9ASCO</name>
<gene>
    <name evidence="4" type="ORF">HANVADRAFT_49814</name>
</gene>
<protein>
    <submittedName>
        <fullName evidence="4">Uncharacterized protein</fullName>
    </submittedName>
</protein>
<evidence type="ECO:0000256" key="3">
    <source>
        <dbReference type="SAM" id="Phobius"/>
    </source>
</evidence>
<evidence type="ECO:0000313" key="4">
    <source>
        <dbReference type="EMBL" id="OBA25711.1"/>
    </source>
</evidence>
<keyword evidence="3" id="KW-0812">Transmembrane</keyword>
<keyword evidence="3" id="KW-0472">Membrane</keyword>
<feature type="transmembrane region" description="Helical" evidence="3">
    <location>
        <begin position="286"/>
        <end position="307"/>
    </location>
</feature>
<evidence type="ECO:0000256" key="2">
    <source>
        <dbReference type="SAM" id="MobiDB-lite"/>
    </source>
</evidence>
<feature type="coiled-coil region" evidence="1">
    <location>
        <begin position="112"/>
        <end position="146"/>
    </location>
</feature>
<accession>A0A1B7TAF1</accession>
<reference evidence="5" key="1">
    <citation type="journal article" date="2016" name="Proc. Natl. Acad. Sci. U.S.A.">
        <title>Comparative genomics of biotechnologically important yeasts.</title>
        <authorList>
            <person name="Riley R."/>
            <person name="Haridas S."/>
            <person name="Wolfe K.H."/>
            <person name="Lopes M.R."/>
            <person name="Hittinger C.T."/>
            <person name="Goeker M."/>
            <person name="Salamov A.A."/>
            <person name="Wisecaver J.H."/>
            <person name="Long T.M."/>
            <person name="Calvey C.H."/>
            <person name="Aerts A.L."/>
            <person name="Barry K.W."/>
            <person name="Choi C."/>
            <person name="Clum A."/>
            <person name="Coughlan A.Y."/>
            <person name="Deshpande S."/>
            <person name="Douglass A.P."/>
            <person name="Hanson S.J."/>
            <person name="Klenk H.-P."/>
            <person name="LaButti K.M."/>
            <person name="Lapidus A."/>
            <person name="Lindquist E.A."/>
            <person name="Lipzen A.M."/>
            <person name="Meier-Kolthoff J.P."/>
            <person name="Ohm R.A."/>
            <person name="Otillar R.P."/>
            <person name="Pangilinan J.L."/>
            <person name="Peng Y."/>
            <person name="Rokas A."/>
            <person name="Rosa C.A."/>
            <person name="Scheuner C."/>
            <person name="Sibirny A.A."/>
            <person name="Slot J.C."/>
            <person name="Stielow J.B."/>
            <person name="Sun H."/>
            <person name="Kurtzman C.P."/>
            <person name="Blackwell M."/>
            <person name="Grigoriev I.V."/>
            <person name="Jeffries T.W."/>
        </authorList>
    </citation>
    <scope>NUCLEOTIDE SEQUENCE [LARGE SCALE GENOMIC DNA]</scope>
    <source>
        <strain evidence="5">NRRL Y-1626</strain>
    </source>
</reference>
<keyword evidence="3" id="KW-1133">Transmembrane helix</keyword>
<dbReference type="Proteomes" id="UP000092321">
    <property type="component" value="Unassembled WGS sequence"/>
</dbReference>
<evidence type="ECO:0000313" key="5">
    <source>
        <dbReference type="Proteomes" id="UP000092321"/>
    </source>
</evidence>
<organism evidence="4 5">
    <name type="scientific">Hanseniaspora valbyensis NRRL Y-1626</name>
    <dbReference type="NCBI Taxonomy" id="766949"/>
    <lineage>
        <taxon>Eukaryota</taxon>
        <taxon>Fungi</taxon>
        <taxon>Dikarya</taxon>
        <taxon>Ascomycota</taxon>
        <taxon>Saccharomycotina</taxon>
        <taxon>Saccharomycetes</taxon>
        <taxon>Saccharomycodales</taxon>
        <taxon>Saccharomycodaceae</taxon>
        <taxon>Hanseniaspora</taxon>
    </lineage>
</organism>
<proteinExistence type="predicted"/>
<evidence type="ECO:0000256" key="1">
    <source>
        <dbReference type="SAM" id="Coils"/>
    </source>
</evidence>